<evidence type="ECO:0000256" key="3">
    <source>
        <dbReference type="ARBA" id="ARBA00022553"/>
    </source>
</evidence>
<feature type="region of interest" description="Disordered" evidence="8">
    <location>
        <begin position="253"/>
        <end position="272"/>
    </location>
</feature>
<evidence type="ECO:0000256" key="5">
    <source>
        <dbReference type="ARBA" id="ARBA00023125"/>
    </source>
</evidence>
<accession>A0A9N9TY88</accession>
<dbReference type="Pfam" id="PF04218">
    <property type="entry name" value="CENP-B_N"/>
    <property type="match status" value="1"/>
</dbReference>
<dbReference type="FunFam" id="1.10.10.10:FF:000293">
    <property type="entry name" value="Tigger transposable element-derived protein 5"/>
    <property type="match status" value="1"/>
</dbReference>
<evidence type="ECO:0000256" key="2">
    <source>
        <dbReference type="ARBA" id="ARBA00022473"/>
    </source>
</evidence>
<dbReference type="InterPro" id="IPR009057">
    <property type="entry name" value="Homeodomain-like_sf"/>
</dbReference>
<dbReference type="Proteomes" id="UP001153712">
    <property type="component" value="Chromosome 7"/>
</dbReference>
<dbReference type="Gene3D" id="1.10.10.10">
    <property type="entry name" value="Winged helix-like DNA-binding domain superfamily/Winged helix DNA-binding domain"/>
    <property type="match status" value="1"/>
</dbReference>
<dbReference type="GO" id="GO:0005634">
    <property type="term" value="C:nucleus"/>
    <property type="evidence" value="ECO:0007669"/>
    <property type="project" value="UniProtKB-SubCell"/>
</dbReference>
<evidence type="ECO:0000256" key="7">
    <source>
        <dbReference type="ARBA" id="ARBA00023242"/>
    </source>
</evidence>
<name>A0A9N9TY88_PHYSR</name>
<dbReference type="AlphaFoldDB" id="A0A9N9TY88"/>
<reference evidence="10" key="1">
    <citation type="submission" date="2022-01" db="EMBL/GenBank/DDBJ databases">
        <authorList>
            <person name="King R."/>
        </authorList>
    </citation>
    <scope>NUCLEOTIDE SEQUENCE</scope>
</reference>
<feature type="region of interest" description="Disordered" evidence="8">
    <location>
        <begin position="422"/>
        <end position="444"/>
    </location>
</feature>
<dbReference type="GO" id="GO:0007379">
    <property type="term" value="P:segment specification"/>
    <property type="evidence" value="ECO:0007669"/>
    <property type="project" value="UniProtKB-ARBA"/>
</dbReference>
<evidence type="ECO:0000256" key="1">
    <source>
        <dbReference type="ARBA" id="ARBA00004123"/>
    </source>
</evidence>
<keyword evidence="4" id="KW-0805">Transcription regulation</keyword>
<dbReference type="EMBL" id="OU900100">
    <property type="protein sequence ID" value="CAG9863626.1"/>
    <property type="molecule type" value="Genomic_DNA"/>
</dbReference>
<evidence type="ECO:0000256" key="6">
    <source>
        <dbReference type="ARBA" id="ARBA00023163"/>
    </source>
</evidence>
<evidence type="ECO:0000259" key="9">
    <source>
        <dbReference type="Pfam" id="PF04218"/>
    </source>
</evidence>
<feature type="compositionally biased region" description="Polar residues" evidence="8">
    <location>
        <begin position="95"/>
        <end position="107"/>
    </location>
</feature>
<feature type="region of interest" description="Disordered" evidence="8">
    <location>
        <begin position="91"/>
        <end position="134"/>
    </location>
</feature>
<dbReference type="GO" id="GO:0003700">
    <property type="term" value="F:DNA-binding transcription factor activity"/>
    <property type="evidence" value="ECO:0007669"/>
    <property type="project" value="UniProtKB-ARBA"/>
</dbReference>
<keyword evidence="5" id="KW-0238">DNA-binding</keyword>
<keyword evidence="3" id="KW-0597">Phosphoprotein</keyword>
<feature type="domain" description="HTH psq-type" evidence="9">
    <location>
        <begin position="7"/>
        <end position="55"/>
    </location>
</feature>
<keyword evidence="7" id="KW-0539">Nucleus</keyword>
<dbReference type="InterPro" id="IPR051839">
    <property type="entry name" value="RD_transcriptional_regulator"/>
</dbReference>
<feature type="compositionally biased region" description="Polar residues" evidence="8">
    <location>
        <begin position="117"/>
        <end position="128"/>
    </location>
</feature>
<gene>
    <name evidence="10" type="ORF">PHYEVI_LOCUS9912</name>
</gene>
<feature type="compositionally biased region" description="Polar residues" evidence="8">
    <location>
        <begin position="259"/>
        <end position="272"/>
    </location>
</feature>
<dbReference type="GO" id="GO:0021556">
    <property type="term" value="P:central nervous system formation"/>
    <property type="evidence" value="ECO:0007669"/>
    <property type="project" value="UniProtKB-ARBA"/>
</dbReference>
<dbReference type="PANTHER" id="PTHR33215:SF13">
    <property type="entry name" value="PROTEIN DISTAL ANTENNA"/>
    <property type="match status" value="1"/>
</dbReference>
<evidence type="ECO:0000313" key="10">
    <source>
        <dbReference type="EMBL" id="CAG9863626.1"/>
    </source>
</evidence>
<comment type="subcellular location">
    <subcellularLocation>
        <location evidence="1">Nucleus</location>
    </subcellularLocation>
</comment>
<organism evidence="10 11">
    <name type="scientific">Phyllotreta striolata</name>
    <name type="common">Striped flea beetle</name>
    <name type="synonym">Crioceris striolata</name>
    <dbReference type="NCBI Taxonomy" id="444603"/>
    <lineage>
        <taxon>Eukaryota</taxon>
        <taxon>Metazoa</taxon>
        <taxon>Ecdysozoa</taxon>
        <taxon>Arthropoda</taxon>
        <taxon>Hexapoda</taxon>
        <taxon>Insecta</taxon>
        <taxon>Pterygota</taxon>
        <taxon>Neoptera</taxon>
        <taxon>Endopterygota</taxon>
        <taxon>Coleoptera</taxon>
        <taxon>Polyphaga</taxon>
        <taxon>Cucujiformia</taxon>
        <taxon>Chrysomeloidea</taxon>
        <taxon>Chrysomelidae</taxon>
        <taxon>Galerucinae</taxon>
        <taxon>Alticini</taxon>
        <taxon>Phyllotreta</taxon>
    </lineage>
</organism>
<dbReference type="GO" id="GO:0007469">
    <property type="term" value="P:antennal development"/>
    <property type="evidence" value="ECO:0007669"/>
    <property type="project" value="UniProtKB-ARBA"/>
</dbReference>
<proteinExistence type="predicted"/>
<dbReference type="GO" id="GO:0003677">
    <property type="term" value="F:DNA binding"/>
    <property type="evidence" value="ECO:0007669"/>
    <property type="project" value="UniProtKB-KW"/>
</dbReference>
<dbReference type="InterPro" id="IPR036388">
    <property type="entry name" value="WH-like_DNA-bd_sf"/>
</dbReference>
<keyword evidence="6" id="KW-0804">Transcription</keyword>
<dbReference type="OrthoDB" id="6624814at2759"/>
<sequence length="444" mass="49777">MSAKATKRPLRSMTAHEKLDAIRRVHDGESKASVARDIGVPESTLRGWCKNEDKISYLSRQSSPETDESLDYPSQISKKIKIIDDVQHPEPFNLSMKTTPNNCSSYEDSNKLPLPSAANTDSSTPKSINSLSERERNRAELARLSVELGLNRPERFLPNLTNSLSLTDFSTNISLLAQWNALLAQQQQLKALQTNNKSTKHTEVSSSNSVLSSIEQAQLQEQSQLNLPKMQESVWYWLKSQQSVLNVNPAIPTTSSTSNGVSSNPLPSSSTITPTDQSSWFWKWYKQIAYKEQETNNILYQQLTKEMAQNKEQTAPAATSPLPDLLHQQNAENLTTAREPEEAQKENDKSAVKVRSVLDNLLFNNNNNDNSTTDKRQAIDEDDGLSQSEAVEHGEKFLKWLESCSDPSVTAVQIMQFKTLLNNVKTGADRKNSDNQNKAKVKRK</sequence>
<evidence type="ECO:0000256" key="8">
    <source>
        <dbReference type="SAM" id="MobiDB-lite"/>
    </source>
</evidence>
<dbReference type="PANTHER" id="PTHR33215">
    <property type="entry name" value="PROTEIN DISTAL ANTENNA"/>
    <property type="match status" value="1"/>
</dbReference>
<protein>
    <recommendedName>
        <fullName evidence="9">HTH psq-type domain-containing protein</fullName>
    </recommendedName>
</protein>
<keyword evidence="11" id="KW-1185">Reference proteome</keyword>
<evidence type="ECO:0000256" key="4">
    <source>
        <dbReference type="ARBA" id="ARBA00023015"/>
    </source>
</evidence>
<dbReference type="SUPFAM" id="SSF46689">
    <property type="entry name" value="Homeodomain-like"/>
    <property type="match status" value="1"/>
</dbReference>
<evidence type="ECO:0000313" key="11">
    <source>
        <dbReference type="Proteomes" id="UP001153712"/>
    </source>
</evidence>
<dbReference type="InterPro" id="IPR007889">
    <property type="entry name" value="HTH_Psq"/>
</dbReference>
<dbReference type="GO" id="GO:0048749">
    <property type="term" value="P:compound eye development"/>
    <property type="evidence" value="ECO:0007669"/>
    <property type="project" value="UniProtKB-ARBA"/>
</dbReference>
<keyword evidence="2" id="KW-0217">Developmental protein</keyword>